<comment type="subcellular location">
    <subcellularLocation>
        <location evidence="1">Secreted</location>
    </subcellularLocation>
</comment>
<proteinExistence type="predicted"/>
<keyword evidence="3" id="KW-0732">Signal</keyword>
<evidence type="ECO:0000313" key="7">
    <source>
        <dbReference type="EMBL" id="PIL26620.1"/>
    </source>
</evidence>
<name>A0A2G8RYN2_9APHY</name>
<dbReference type="STRING" id="1077348.A0A2G8RYN2"/>
<evidence type="ECO:0000256" key="3">
    <source>
        <dbReference type="ARBA" id="ARBA00022729"/>
    </source>
</evidence>
<dbReference type="GO" id="GO:0005576">
    <property type="term" value="C:extracellular region"/>
    <property type="evidence" value="ECO:0007669"/>
    <property type="project" value="UniProtKB-SubCell"/>
</dbReference>
<dbReference type="Pfam" id="PF05730">
    <property type="entry name" value="CFEM"/>
    <property type="match status" value="1"/>
</dbReference>
<accession>A0A2G8RYN2</accession>
<organism evidence="7 8">
    <name type="scientific">Ganoderma sinense ZZ0214-1</name>
    <dbReference type="NCBI Taxonomy" id="1077348"/>
    <lineage>
        <taxon>Eukaryota</taxon>
        <taxon>Fungi</taxon>
        <taxon>Dikarya</taxon>
        <taxon>Basidiomycota</taxon>
        <taxon>Agaricomycotina</taxon>
        <taxon>Agaricomycetes</taxon>
        <taxon>Polyporales</taxon>
        <taxon>Polyporaceae</taxon>
        <taxon>Ganoderma</taxon>
    </lineage>
</organism>
<evidence type="ECO:0000256" key="5">
    <source>
        <dbReference type="SAM" id="MobiDB-lite"/>
    </source>
</evidence>
<dbReference type="PROSITE" id="PS52012">
    <property type="entry name" value="CFEM"/>
    <property type="match status" value="1"/>
</dbReference>
<keyword evidence="8" id="KW-1185">Reference proteome</keyword>
<evidence type="ECO:0000256" key="1">
    <source>
        <dbReference type="ARBA" id="ARBA00004613"/>
    </source>
</evidence>
<comment type="caution">
    <text evidence="7">The sequence shown here is derived from an EMBL/GenBank/DDBJ whole genome shotgun (WGS) entry which is preliminary data.</text>
</comment>
<dbReference type="InterPro" id="IPR008427">
    <property type="entry name" value="Extracellular_membr_CFEM_dom"/>
</dbReference>
<feature type="domain" description="CFEM" evidence="6">
    <location>
        <begin position="35"/>
        <end position="147"/>
    </location>
</feature>
<dbReference type="AlphaFoldDB" id="A0A2G8RYN2"/>
<evidence type="ECO:0000259" key="6">
    <source>
        <dbReference type="PROSITE" id="PS52012"/>
    </source>
</evidence>
<keyword evidence="2" id="KW-0964">Secreted</keyword>
<keyword evidence="4" id="KW-1015">Disulfide bond</keyword>
<sequence length="254" mass="25126">MSSGILALAQQPRWLLLSLFLVLWSWSIGLRRDGRALGLGVDAVRVDSHAVWEAKRQIGLPICAQQCALQAQEAIGCGNSLNLQCACHSPQFFPGTVDCMTANCTATDKEIGQDELLTACKAYVSSISLPTSFPTGTGTTTSISSGPPPISGSASTTTTSHSQSSSSKTATATGAPTATTTATAPPTSTSGAGSSTDSASGGVTTITSTGTLASGSSTSSTTGTTGSGNGALASASGVSWSAVVVGVAMAVAAL</sequence>
<dbReference type="EMBL" id="AYKW01000043">
    <property type="protein sequence ID" value="PIL26620.1"/>
    <property type="molecule type" value="Genomic_DNA"/>
</dbReference>
<evidence type="ECO:0000313" key="8">
    <source>
        <dbReference type="Proteomes" id="UP000230002"/>
    </source>
</evidence>
<dbReference type="Proteomes" id="UP000230002">
    <property type="component" value="Unassembled WGS sequence"/>
</dbReference>
<reference evidence="7 8" key="1">
    <citation type="journal article" date="2015" name="Sci. Rep.">
        <title>Chromosome-level genome map provides insights into diverse defense mechanisms in the medicinal fungus Ganoderma sinense.</title>
        <authorList>
            <person name="Zhu Y."/>
            <person name="Xu J."/>
            <person name="Sun C."/>
            <person name="Zhou S."/>
            <person name="Xu H."/>
            <person name="Nelson D.R."/>
            <person name="Qian J."/>
            <person name="Song J."/>
            <person name="Luo H."/>
            <person name="Xiang L."/>
            <person name="Li Y."/>
            <person name="Xu Z."/>
            <person name="Ji A."/>
            <person name="Wang L."/>
            <person name="Lu S."/>
            <person name="Hayward A."/>
            <person name="Sun W."/>
            <person name="Li X."/>
            <person name="Schwartz D.C."/>
            <person name="Wang Y."/>
            <person name="Chen S."/>
        </authorList>
    </citation>
    <scope>NUCLEOTIDE SEQUENCE [LARGE SCALE GENOMIC DNA]</scope>
    <source>
        <strain evidence="7 8">ZZ0214-1</strain>
    </source>
</reference>
<feature type="region of interest" description="Disordered" evidence="5">
    <location>
        <begin position="135"/>
        <end position="228"/>
    </location>
</feature>
<protein>
    <recommendedName>
        <fullName evidence="6">CFEM domain-containing protein</fullName>
    </recommendedName>
</protein>
<evidence type="ECO:0000256" key="2">
    <source>
        <dbReference type="ARBA" id="ARBA00022525"/>
    </source>
</evidence>
<gene>
    <name evidence="7" type="ORF">GSI_11286</name>
</gene>
<evidence type="ECO:0000256" key="4">
    <source>
        <dbReference type="ARBA" id="ARBA00023157"/>
    </source>
</evidence>
<dbReference type="OrthoDB" id="2754787at2759"/>